<organism evidence="1 2">
    <name type="scientific">Enterovibrio norvegicus FF-454</name>
    <dbReference type="NCBI Taxonomy" id="1185651"/>
    <lineage>
        <taxon>Bacteria</taxon>
        <taxon>Pseudomonadati</taxon>
        <taxon>Pseudomonadota</taxon>
        <taxon>Gammaproteobacteria</taxon>
        <taxon>Vibrionales</taxon>
        <taxon>Vibrionaceae</taxon>
        <taxon>Enterovibrio</taxon>
    </lineage>
</organism>
<comment type="caution">
    <text evidence="1">The sequence shown here is derived from an EMBL/GenBank/DDBJ whole genome shotgun (WGS) entry which is preliminary data.</text>
</comment>
<accession>A0A1E5BVV3</accession>
<proteinExistence type="predicted"/>
<name>A0A1E5BVV3_9GAMM</name>
<sequence length="126" mass="14193">MTHGAENLMMKDITFSVGAVTFTYSLTAEQKKFLRLAQDTHVDLGQWPDFSENMTQVIQDAIPDSLKLPSESQLNYVRTISSDLNVPLPDKYDQSALTCLSFIADYKPAHDRVLAVFNRIRGRLLG</sequence>
<evidence type="ECO:0000313" key="2">
    <source>
        <dbReference type="Proteomes" id="UP000095039"/>
    </source>
</evidence>
<dbReference type="Proteomes" id="UP000095039">
    <property type="component" value="Unassembled WGS sequence"/>
</dbReference>
<gene>
    <name evidence="1" type="ORF">A1OK_17895</name>
</gene>
<dbReference type="AlphaFoldDB" id="A0A1E5BVV3"/>
<reference evidence="1 2" key="1">
    <citation type="journal article" date="2012" name="Science">
        <title>Ecological populations of bacteria act as socially cohesive units of antibiotic production and resistance.</title>
        <authorList>
            <person name="Cordero O.X."/>
            <person name="Wildschutte H."/>
            <person name="Kirkup B."/>
            <person name="Proehl S."/>
            <person name="Ngo L."/>
            <person name="Hussain F."/>
            <person name="Le Roux F."/>
            <person name="Mincer T."/>
            <person name="Polz M.F."/>
        </authorList>
    </citation>
    <scope>NUCLEOTIDE SEQUENCE [LARGE SCALE GENOMIC DNA]</scope>
    <source>
        <strain evidence="1 2">FF-454</strain>
    </source>
</reference>
<dbReference type="RefSeq" id="WP_016959299.1">
    <property type="nucleotide sequence ID" value="NZ_AJWN02000112.1"/>
</dbReference>
<evidence type="ECO:0000313" key="1">
    <source>
        <dbReference type="EMBL" id="OEE57378.1"/>
    </source>
</evidence>
<dbReference type="EMBL" id="AJWN02000112">
    <property type="protein sequence ID" value="OEE57378.1"/>
    <property type="molecule type" value="Genomic_DNA"/>
</dbReference>
<keyword evidence="2" id="KW-1185">Reference proteome</keyword>
<protein>
    <submittedName>
        <fullName evidence="1">Uncharacterized protein</fullName>
    </submittedName>
</protein>